<accession>A0A2A7UYY9</accession>
<dbReference type="NCBIfam" id="TIGR03505">
    <property type="entry name" value="FimV_core"/>
    <property type="match status" value="1"/>
</dbReference>
<name>A0A2A7UYY9_COMTR</name>
<dbReference type="InterPro" id="IPR020011">
    <property type="entry name" value="FimV_C"/>
</dbReference>
<sequence length="860" mass="86492">MHRWKLSALAAAAFASAALTPTDASALTLGRIAVQSALGEPLRAEIDVPQATAAELDALQARIANPDVFKAHGMEYSNSARQVQVEVVRQPDGTAKLKLSSRSPVSDPFMDLVIDANWAAGHLVRSYTLLLDPAPTPQATPTSAPTNAPQISASRPAPAPASVTGRTVSSDGAAPVAAAPASAPAKAAASSGSVTVRAGDTAGQLANAQRPAGVSLDQMLVAMLRANPNAFVNGNVNRLRAGSVVQMPSKDQATATTAQEARQIVAAQSRDFNEFRRRLAGKAQEAKVAAAERASSGQVQAQVQDNSAAAAAADKLTLSKGALNQHAAEEKLAKDKQASAQADRVGELQRNLSELQKVASASAPAAPAGAASAAAAPAAAATPGVTLPVEAPVAAAATADASATTPSPAAAETPSAEASAAPPEGTAPDSTAPAATEAAAAAATPQPTAAAAPAPVPAPAPGALDALTGGNPLVLPAAGGVLALLLGLLGWRIAQRRRAPQDAAADTASDSPVPPDAFFADSGGQQVDTHQDAAADSTAPAEVPSQLDSDDTVDPVAEAEVYLAYGRDVQAEEILLEALRTQPEHLGVHMKLAEIHAKRQNAKALEATALAVQALTHGVGPSWDRIVELGQSVDAGNPLYQEAPAPTAPSTSAFADALAKSHAAPAAAVSAAAAQAAGSALGQHLPPDLDLNLDLPGATSSAEATEAAAPVAEPELSEPDLAALEPDWDTPEEPAAPAQVVEPLAAATPELQKPPELETLDFTLDDEPATVPTPAAVSAADIDLGLNLGDLDLDLGDAPAPDTAAAPAVADDPLSTKLDLAREFHAIGDSEGARTLVEEVIAEASGDLKERAQNLLAEID</sequence>
<feature type="region of interest" description="Disordered" evidence="1">
    <location>
        <begin position="502"/>
        <end position="551"/>
    </location>
</feature>
<feature type="region of interest" description="Disordered" evidence="1">
    <location>
        <begin position="398"/>
        <end position="456"/>
    </location>
</feature>
<comment type="caution">
    <text evidence="4">The sequence shown here is derived from an EMBL/GenBank/DDBJ whole genome shotgun (WGS) entry which is preliminary data.</text>
</comment>
<dbReference type="RefSeq" id="WP_066537029.1">
    <property type="nucleotide sequence ID" value="NZ_PDEA01000001.1"/>
</dbReference>
<reference evidence="5" key="1">
    <citation type="submission" date="2017-09" db="EMBL/GenBank/DDBJ databases">
        <title>FDA dAtabase for Regulatory Grade micrObial Sequences (FDA-ARGOS): Supporting development and validation of Infectious Disease Dx tests.</title>
        <authorList>
            <person name="Minogue T."/>
            <person name="Wolcott M."/>
            <person name="Wasieloski L."/>
            <person name="Aguilar W."/>
            <person name="Moore D."/>
            <person name="Tallon L."/>
            <person name="Sadzewicz L."/>
            <person name="Ott S."/>
            <person name="Zhao X."/>
            <person name="Nagaraj S."/>
            <person name="Vavikolanu K."/>
            <person name="Aluvathingal J."/>
            <person name="Nadendla S."/>
            <person name="Sichtig H."/>
        </authorList>
    </citation>
    <scope>NUCLEOTIDE SEQUENCE [LARGE SCALE GENOMIC DNA]</scope>
    <source>
        <strain evidence="5">FDAARGOS_394</strain>
    </source>
</reference>
<dbReference type="InterPro" id="IPR038440">
    <property type="entry name" value="FimV_C_sf"/>
</dbReference>
<feature type="compositionally biased region" description="Low complexity" evidence="1">
    <location>
        <begin position="502"/>
        <end position="511"/>
    </location>
</feature>
<evidence type="ECO:0000256" key="2">
    <source>
        <dbReference type="SAM" id="SignalP"/>
    </source>
</evidence>
<dbReference type="AlphaFoldDB" id="A0A2A7UYY9"/>
<dbReference type="OrthoDB" id="5298707at2"/>
<evidence type="ECO:0000259" key="3">
    <source>
        <dbReference type="Pfam" id="PF25800"/>
    </source>
</evidence>
<feature type="domain" description="FimV N-terminal" evidence="3">
    <location>
        <begin position="27"/>
        <end position="133"/>
    </location>
</feature>
<proteinExistence type="predicted"/>
<dbReference type="NCBIfam" id="TIGR03504">
    <property type="entry name" value="FimV_Cterm"/>
    <property type="match status" value="1"/>
</dbReference>
<dbReference type="InterPro" id="IPR036779">
    <property type="entry name" value="LysM_dom_sf"/>
</dbReference>
<evidence type="ECO:0000313" key="4">
    <source>
        <dbReference type="EMBL" id="PEH90549.1"/>
    </source>
</evidence>
<dbReference type="EMBL" id="PDEA01000001">
    <property type="protein sequence ID" value="PEH90549.1"/>
    <property type="molecule type" value="Genomic_DNA"/>
</dbReference>
<feature type="region of interest" description="Disordered" evidence="1">
    <location>
        <begin position="691"/>
        <end position="717"/>
    </location>
</feature>
<dbReference type="Proteomes" id="UP000220246">
    <property type="component" value="Unassembled WGS sequence"/>
</dbReference>
<feature type="compositionally biased region" description="Low complexity" evidence="1">
    <location>
        <begin position="691"/>
        <end position="714"/>
    </location>
</feature>
<dbReference type="STRING" id="1219032.GCA_001515545_02081"/>
<evidence type="ECO:0000256" key="1">
    <source>
        <dbReference type="SAM" id="MobiDB-lite"/>
    </source>
</evidence>
<dbReference type="Gene3D" id="3.10.350.10">
    <property type="entry name" value="LysM domain"/>
    <property type="match status" value="1"/>
</dbReference>
<feature type="signal peptide" evidence="2">
    <location>
        <begin position="1"/>
        <end position="26"/>
    </location>
</feature>
<protein>
    <recommendedName>
        <fullName evidence="3">FimV N-terminal domain-containing protein</fullName>
    </recommendedName>
</protein>
<keyword evidence="2" id="KW-0732">Signal</keyword>
<evidence type="ECO:0000313" key="5">
    <source>
        <dbReference type="Proteomes" id="UP000220246"/>
    </source>
</evidence>
<feature type="compositionally biased region" description="Low complexity" evidence="1">
    <location>
        <begin position="398"/>
        <end position="453"/>
    </location>
</feature>
<dbReference type="GeneID" id="80802885"/>
<dbReference type="InterPro" id="IPR020012">
    <property type="entry name" value="LysM_FimV"/>
</dbReference>
<feature type="chain" id="PRO_5012631354" description="FimV N-terminal domain-containing protein" evidence="2">
    <location>
        <begin position="27"/>
        <end position="860"/>
    </location>
</feature>
<feature type="region of interest" description="Disordered" evidence="1">
    <location>
        <begin position="135"/>
        <end position="169"/>
    </location>
</feature>
<feature type="compositionally biased region" description="Low complexity" evidence="1">
    <location>
        <begin position="137"/>
        <end position="169"/>
    </location>
</feature>
<organism evidence="4 5">
    <name type="scientific">Comamonas terrigena</name>
    <dbReference type="NCBI Taxonomy" id="32013"/>
    <lineage>
        <taxon>Bacteria</taxon>
        <taxon>Pseudomonadati</taxon>
        <taxon>Pseudomonadota</taxon>
        <taxon>Betaproteobacteria</taxon>
        <taxon>Burkholderiales</taxon>
        <taxon>Comamonadaceae</taxon>
        <taxon>Comamonas</taxon>
    </lineage>
</organism>
<dbReference type="Pfam" id="PF25800">
    <property type="entry name" value="FimV_N"/>
    <property type="match status" value="1"/>
</dbReference>
<keyword evidence="5" id="KW-1185">Reference proteome</keyword>
<dbReference type="Gene3D" id="1.20.58.2200">
    <property type="match status" value="1"/>
</dbReference>
<dbReference type="InterPro" id="IPR057840">
    <property type="entry name" value="FimV_N"/>
</dbReference>
<gene>
    <name evidence="4" type="ORF">CRM82_19835</name>
</gene>